<dbReference type="InterPro" id="IPR029052">
    <property type="entry name" value="Metallo-depent_PP-like"/>
</dbReference>
<name>A0ABX1SC77_9PSEU</name>
<dbReference type="RefSeq" id="WP_169382615.1">
    <property type="nucleotide sequence ID" value="NZ_JAAXLA010000032.1"/>
</dbReference>
<feature type="domain" description="Capsule synthesis protein CapA" evidence="2">
    <location>
        <begin position="2"/>
        <end position="241"/>
    </location>
</feature>
<proteinExistence type="inferred from homology"/>
<evidence type="ECO:0000259" key="2">
    <source>
        <dbReference type="SMART" id="SM00854"/>
    </source>
</evidence>
<comment type="similarity">
    <text evidence="1">Belongs to the CapA family.</text>
</comment>
<dbReference type="EMBL" id="JAAXLA010000032">
    <property type="protein sequence ID" value="NMH99176.1"/>
    <property type="molecule type" value="Genomic_DNA"/>
</dbReference>
<dbReference type="SMART" id="SM00854">
    <property type="entry name" value="PGA_cap"/>
    <property type="match status" value="1"/>
</dbReference>
<organism evidence="3 4">
    <name type="scientific">Pseudonocardia acidicola</name>
    <dbReference type="NCBI Taxonomy" id="2724939"/>
    <lineage>
        <taxon>Bacteria</taxon>
        <taxon>Bacillati</taxon>
        <taxon>Actinomycetota</taxon>
        <taxon>Actinomycetes</taxon>
        <taxon>Pseudonocardiales</taxon>
        <taxon>Pseudonocardiaceae</taxon>
        <taxon>Pseudonocardia</taxon>
    </lineage>
</organism>
<dbReference type="Pfam" id="PF09587">
    <property type="entry name" value="PGA_cap"/>
    <property type="match status" value="1"/>
</dbReference>
<comment type="caution">
    <text evidence="3">The sequence shown here is derived from an EMBL/GenBank/DDBJ whole genome shotgun (WGS) entry which is preliminary data.</text>
</comment>
<sequence length="321" mass="32825">MKLALAGETVLGGRAGERLAARAPSALIAEEVVAIAREADLLLLSLGCAISGHGRPRSDAQAPFLFCAPPAAAEVLSYLGVDCVTLASKHMLDFGVDALLDTFRYLEAAGIPWVGAGADGAAAWSPLMLERGGVSVGVVAVTDEPAQGAAGPHRPGVAFADLVDGPPAELLKIVGEISADVVVVAPRWGPSFVTAPVPHVQRAAAAFREAGAGLVAGCSAHSVHGVGDGILYSLGDFLRVAVTDPEASNDLGLLFLVTVDEGRPTRLEAVPLALDHCHTRLADPVETAWSARLFRSACAALGTTVGLGGGRLVVEWDRGDG</sequence>
<dbReference type="Gene3D" id="3.60.21.10">
    <property type="match status" value="1"/>
</dbReference>
<protein>
    <submittedName>
        <fullName evidence="3">CapA family protein</fullName>
    </submittedName>
</protein>
<reference evidence="3 4" key="1">
    <citation type="submission" date="2020-04" db="EMBL/GenBank/DDBJ databases">
        <authorList>
            <person name="Klaysubun C."/>
            <person name="Duangmal K."/>
            <person name="Lipun K."/>
        </authorList>
    </citation>
    <scope>NUCLEOTIDE SEQUENCE [LARGE SCALE GENOMIC DNA]</scope>
    <source>
        <strain evidence="3 4">K10HN5</strain>
    </source>
</reference>
<dbReference type="InterPro" id="IPR019079">
    <property type="entry name" value="Capsule_synth_CapA"/>
</dbReference>
<evidence type="ECO:0000313" key="3">
    <source>
        <dbReference type="EMBL" id="NMH99176.1"/>
    </source>
</evidence>
<dbReference type="PANTHER" id="PTHR33393">
    <property type="entry name" value="POLYGLUTAMINE SYNTHESIS ACCESSORY PROTEIN RV0574C-RELATED"/>
    <property type="match status" value="1"/>
</dbReference>
<dbReference type="InterPro" id="IPR052169">
    <property type="entry name" value="CW_Biosynth-Accessory"/>
</dbReference>
<evidence type="ECO:0000313" key="4">
    <source>
        <dbReference type="Proteomes" id="UP000820669"/>
    </source>
</evidence>
<dbReference type="PANTHER" id="PTHR33393:SF11">
    <property type="entry name" value="POLYGLUTAMINE SYNTHESIS ACCESSORY PROTEIN RV0574C-RELATED"/>
    <property type="match status" value="1"/>
</dbReference>
<dbReference type="SUPFAM" id="SSF56300">
    <property type="entry name" value="Metallo-dependent phosphatases"/>
    <property type="match status" value="1"/>
</dbReference>
<gene>
    <name evidence="3" type="ORF">HF526_17935</name>
</gene>
<evidence type="ECO:0000256" key="1">
    <source>
        <dbReference type="ARBA" id="ARBA00005662"/>
    </source>
</evidence>
<dbReference type="Proteomes" id="UP000820669">
    <property type="component" value="Unassembled WGS sequence"/>
</dbReference>
<accession>A0ABX1SC77</accession>
<keyword evidence="4" id="KW-1185">Reference proteome</keyword>